<keyword evidence="2" id="KW-1185">Reference proteome</keyword>
<reference evidence="1" key="1">
    <citation type="submission" date="2023-07" db="EMBL/GenBank/DDBJ databases">
        <title>Sorghum-associated microbial communities from plants grown in Nebraska, USA.</title>
        <authorList>
            <person name="Schachtman D."/>
        </authorList>
    </citation>
    <scope>NUCLEOTIDE SEQUENCE</scope>
    <source>
        <strain evidence="1">BE56</strain>
    </source>
</reference>
<sequence>MEEFSFNALTALAMANKLITGAVVSTLLAIILIKVYWDKVGYFAMRIWHGFPLIGTVARLAKRSTSADQKKWLLSETTLCNDYYDYYQDVGEKNSDYYNKCEAYLDAIGESDRRERPIWVLVLIFLLILFEAVGFAYVLVPFINQNLSSNDQTYLGWMAAFLLSIISAGFAEAAGRAIHHNALVSKARHWWESDPERGNFALKQQPGIRIKDTDKDANGKDYNRILARMNTNHTVTPKRGWIIGCALVVVIMACAAFGIRAYQLKSIETEMVGNPDVFAQQSYESSDSPFELPQESSEVNQQASDSTLTDKMDAIRSASLITFVVLSVIYIAIQAVSVWLASIFGFAGVESKKAWEYTHAFNTAAELERWMENQRVKISAHADHKLRMLQMKLSRRPTTDPEVAIAINGAQGRDFNAYVRRMQEENVTHRTQEAELAPAAAAVVAQPAPAPVVAAPVAPAPVPAPVSVAAPAPAPVHTEPAPVAASTALDALRSKDLTAYSEDQLRTICQAKGYDVAAVLALRAEQQLLKDFEGV</sequence>
<dbReference type="Proteomes" id="UP001259587">
    <property type="component" value="Unassembled WGS sequence"/>
</dbReference>
<protein>
    <submittedName>
        <fullName evidence="1">Uncharacterized protein</fullName>
    </submittedName>
</protein>
<organism evidence="1 2">
    <name type="scientific">Pseudomonas hunanensis</name>
    <dbReference type="NCBI Taxonomy" id="1247546"/>
    <lineage>
        <taxon>Bacteria</taxon>
        <taxon>Pseudomonadati</taxon>
        <taxon>Pseudomonadota</taxon>
        <taxon>Gammaproteobacteria</taxon>
        <taxon>Pseudomonadales</taxon>
        <taxon>Pseudomonadaceae</taxon>
        <taxon>Pseudomonas</taxon>
    </lineage>
</organism>
<comment type="caution">
    <text evidence="1">The sequence shown here is derived from an EMBL/GenBank/DDBJ whole genome shotgun (WGS) entry which is preliminary data.</text>
</comment>
<name>A0ACC6KAH0_9PSED</name>
<evidence type="ECO:0000313" key="2">
    <source>
        <dbReference type="Proteomes" id="UP001259587"/>
    </source>
</evidence>
<gene>
    <name evidence="1" type="ORF">J2W83_005063</name>
</gene>
<evidence type="ECO:0000313" key="1">
    <source>
        <dbReference type="EMBL" id="MDR6715419.1"/>
    </source>
</evidence>
<proteinExistence type="predicted"/>
<accession>A0ACC6KAH0</accession>
<dbReference type="EMBL" id="JAVDTH010000052">
    <property type="protein sequence ID" value="MDR6715419.1"/>
    <property type="molecule type" value="Genomic_DNA"/>
</dbReference>